<dbReference type="InterPro" id="IPR010321">
    <property type="entry name" value="DUF922"/>
</dbReference>
<gene>
    <name evidence="2" type="ORF">FVR03_05820</name>
</gene>
<evidence type="ECO:0000256" key="1">
    <source>
        <dbReference type="SAM" id="SignalP"/>
    </source>
</evidence>
<dbReference type="EMBL" id="VRTY01000015">
    <property type="protein sequence ID" value="TXK49837.1"/>
    <property type="molecule type" value="Genomic_DNA"/>
</dbReference>
<dbReference type="AlphaFoldDB" id="A0A5C8KAX1"/>
<evidence type="ECO:0000313" key="3">
    <source>
        <dbReference type="Proteomes" id="UP000321926"/>
    </source>
</evidence>
<feature type="signal peptide" evidence="1">
    <location>
        <begin position="1"/>
        <end position="18"/>
    </location>
</feature>
<keyword evidence="3" id="KW-1185">Reference proteome</keyword>
<comment type="caution">
    <text evidence="2">The sequence shown here is derived from an EMBL/GenBank/DDBJ whole genome shotgun (WGS) entry which is preliminary data.</text>
</comment>
<dbReference type="OrthoDB" id="5431540at2"/>
<keyword evidence="1" id="KW-0732">Signal</keyword>
<feature type="chain" id="PRO_5022970481" evidence="1">
    <location>
        <begin position="19"/>
        <end position="190"/>
    </location>
</feature>
<sequence>MFIITLLLSFVTGFFAPATVPFTPAMPAVEEDNSAKSEKLSWSPSRKLSWEDFKGDPDTENPHHALTAANLALDAKCRNNQLEFQVSCVFLPTQSWSKNKKSEKLLYHEQLHFDLTEVHARLLRQQLQALGSSCDNVQQKLGPTVTAAFAAWKAEQDKFDKSVRHGLNYEAQAEWAANIEQRLKELEAYQ</sequence>
<dbReference type="Pfam" id="PF06037">
    <property type="entry name" value="DUF922"/>
    <property type="match status" value="1"/>
</dbReference>
<protein>
    <submittedName>
        <fullName evidence="2">DUF922 domain-containing protein</fullName>
    </submittedName>
</protein>
<dbReference type="Proteomes" id="UP000321926">
    <property type="component" value="Unassembled WGS sequence"/>
</dbReference>
<reference evidence="2 3" key="1">
    <citation type="submission" date="2019-08" db="EMBL/GenBank/DDBJ databases">
        <authorList>
            <person name="Shi S."/>
        </authorList>
    </citation>
    <scope>NUCLEOTIDE SEQUENCE [LARGE SCALE GENOMIC DNA]</scope>
    <source>
        <strain evidence="2 3">GY10130</strain>
    </source>
</reference>
<accession>A0A5C8KAX1</accession>
<dbReference type="RefSeq" id="WP_147920794.1">
    <property type="nucleotide sequence ID" value="NZ_VRTY01000015.1"/>
</dbReference>
<name>A0A5C8KAX1_9BACT</name>
<evidence type="ECO:0000313" key="2">
    <source>
        <dbReference type="EMBL" id="TXK49837.1"/>
    </source>
</evidence>
<organism evidence="2 3">
    <name type="scientific">Pontibacter qinzhouensis</name>
    <dbReference type="NCBI Taxonomy" id="2603253"/>
    <lineage>
        <taxon>Bacteria</taxon>
        <taxon>Pseudomonadati</taxon>
        <taxon>Bacteroidota</taxon>
        <taxon>Cytophagia</taxon>
        <taxon>Cytophagales</taxon>
        <taxon>Hymenobacteraceae</taxon>
        <taxon>Pontibacter</taxon>
    </lineage>
</organism>
<proteinExistence type="predicted"/>